<proteinExistence type="predicted"/>
<gene>
    <name evidence="1" type="ORF">MNBD_CHLOROFLEXI01-3311</name>
</gene>
<sequence>MTYIFAHPFIFDIQIALTLYDNWKQT</sequence>
<reference evidence="1" key="1">
    <citation type="submission" date="2018-06" db="EMBL/GenBank/DDBJ databases">
        <authorList>
            <person name="Zhirakovskaya E."/>
        </authorList>
    </citation>
    <scope>NUCLEOTIDE SEQUENCE</scope>
</reference>
<dbReference type="AlphaFoldDB" id="A0A3B0UXA1"/>
<feature type="non-terminal residue" evidence="1">
    <location>
        <position position="26"/>
    </location>
</feature>
<dbReference type="EMBL" id="UOEU01000592">
    <property type="protein sequence ID" value="VAW35561.1"/>
    <property type="molecule type" value="Genomic_DNA"/>
</dbReference>
<accession>A0A3B0UXA1</accession>
<organism evidence="1">
    <name type="scientific">hydrothermal vent metagenome</name>
    <dbReference type="NCBI Taxonomy" id="652676"/>
    <lineage>
        <taxon>unclassified sequences</taxon>
        <taxon>metagenomes</taxon>
        <taxon>ecological metagenomes</taxon>
    </lineage>
</organism>
<evidence type="ECO:0000313" key="1">
    <source>
        <dbReference type="EMBL" id="VAW35561.1"/>
    </source>
</evidence>
<protein>
    <submittedName>
        <fullName evidence="1">Uncharacterized protein</fullName>
    </submittedName>
</protein>
<name>A0A3B0UXA1_9ZZZZ</name>